<reference evidence="1 2" key="1">
    <citation type="journal article" date="2014" name="Agronomy (Basel)">
        <title>A Draft Genome Sequence for Ensete ventricosum, the Drought-Tolerant Tree Against Hunger.</title>
        <authorList>
            <person name="Harrison J."/>
            <person name="Moore K.A."/>
            <person name="Paszkiewicz K."/>
            <person name="Jones T."/>
            <person name="Grant M."/>
            <person name="Ambacheew D."/>
            <person name="Muzemil S."/>
            <person name="Studholme D.J."/>
        </authorList>
    </citation>
    <scope>NUCLEOTIDE SEQUENCE [LARGE SCALE GENOMIC DNA]</scope>
</reference>
<dbReference type="Proteomes" id="UP000287651">
    <property type="component" value="Unassembled WGS sequence"/>
</dbReference>
<evidence type="ECO:0000313" key="1">
    <source>
        <dbReference type="EMBL" id="RRT63100.1"/>
    </source>
</evidence>
<accession>A0A426ZGJ1</accession>
<protein>
    <submittedName>
        <fullName evidence="1">Uncharacterized protein</fullName>
    </submittedName>
</protein>
<gene>
    <name evidence="1" type="ORF">B296_00004781</name>
</gene>
<organism evidence="1 2">
    <name type="scientific">Ensete ventricosum</name>
    <name type="common">Abyssinian banana</name>
    <name type="synonym">Musa ensete</name>
    <dbReference type="NCBI Taxonomy" id="4639"/>
    <lineage>
        <taxon>Eukaryota</taxon>
        <taxon>Viridiplantae</taxon>
        <taxon>Streptophyta</taxon>
        <taxon>Embryophyta</taxon>
        <taxon>Tracheophyta</taxon>
        <taxon>Spermatophyta</taxon>
        <taxon>Magnoliopsida</taxon>
        <taxon>Liliopsida</taxon>
        <taxon>Zingiberales</taxon>
        <taxon>Musaceae</taxon>
        <taxon>Ensete</taxon>
    </lineage>
</organism>
<proteinExistence type="predicted"/>
<dbReference type="EMBL" id="AMZH03006722">
    <property type="protein sequence ID" value="RRT63100.1"/>
    <property type="molecule type" value="Genomic_DNA"/>
</dbReference>
<name>A0A426ZGJ1_ENSVE</name>
<dbReference type="AlphaFoldDB" id="A0A426ZGJ1"/>
<sequence>MGPQQQRRCIGDGLERKKTTALGRRQRLEAARWCDRAGDGCFKTWDVAGGFTGAVGQRRCLEPSDASSQTVQSNFLYFDGCEQEEGAQKSTPAAAARDR</sequence>
<evidence type="ECO:0000313" key="2">
    <source>
        <dbReference type="Proteomes" id="UP000287651"/>
    </source>
</evidence>
<comment type="caution">
    <text evidence="1">The sequence shown here is derived from an EMBL/GenBank/DDBJ whole genome shotgun (WGS) entry which is preliminary data.</text>
</comment>